<feature type="domain" description="O-methyltransferase dimerisation" evidence="7">
    <location>
        <begin position="20"/>
        <end position="109"/>
    </location>
</feature>
<dbReference type="InterPro" id="IPR029063">
    <property type="entry name" value="SAM-dependent_MTases_sf"/>
</dbReference>
<dbReference type="FunFam" id="3.40.50.150:FF:000061">
    <property type="entry name" value="Caffeic acid O-methyltransferase"/>
    <property type="match status" value="1"/>
</dbReference>
<feature type="domain" description="O-methyltransferase C-terminal" evidence="6">
    <location>
        <begin position="168"/>
        <end position="319"/>
    </location>
</feature>
<dbReference type="InterPro" id="IPR036388">
    <property type="entry name" value="WH-like_DNA-bd_sf"/>
</dbReference>
<dbReference type="EMBL" id="CM007899">
    <property type="protein sequence ID" value="OTG09735.1"/>
    <property type="molecule type" value="Genomic_DNA"/>
</dbReference>
<evidence type="ECO:0000256" key="5">
    <source>
        <dbReference type="SAM" id="Phobius"/>
    </source>
</evidence>
<dbReference type="InterPro" id="IPR012967">
    <property type="entry name" value="COMT_dimerisation"/>
</dbReference>
<dbReference type="Pfam" id="PF08100">
    <property type="entry name" value="Dimerisation"/>
    <property type="match status" value="2"/>
</dbReference>
<keyword evidence="3" id="KW-0949">S-adenosyl-L-methionine</keyword>
<name>A0A251TF11_HELAN</name>
<evidence type="ECO:0000256" key="4">
    <source>
        <dbReference type="ARBA" id="ARBA00034481"/>
    </source>
</evidence>
<dbReference type="GO" id="GO:0008757">
    <property type="term" value="F:S-adenosylmethionine-dependent methyltransferase activity"/>
    <property type="evidence" value="ECO:0000318"/>
    <property type="project" value="GO_Central"/>
</dbReference>
<comment type="similarity">
    <text evidence="4">Belongs to the class I-like SAM-binding methyltransferase superfamily. Cation-independent O-methyltransferase family. COMT subfamily.</text>
</comment>
<dbReference type="GO" id="GO:0008171">
    <property type="term" value="F:O-methyltransferase activity"/>
    <property type="evidence" value="ECO:0000318"/>
    <property type="project" value="GO_Central"/>
</dbReference>
<feature type="domain" description="O-methyltransferase C-terminal" evidence="6">
    <location>
        <begin position="453"/>
        <end position="661"/>
    </location>
</feature>
<dbReference type="PANTHER" id="PTHR11746">
    <property type="entry name" value="O-METHYLTRANSFERASE"/>
    <property type="match status" value="1"/>
</dbReference>
<feature type="domain" description="O-methyltransferase dimerisation" evidence="7">
    <location>
        <begin position="341"/>
        <end position="430"/>
    </location>
</feature>
<evidence type="ECO:0000256" key="3">
    <source>
        <dbReference type="ARBA" id="ARBA00022691"/>
    </source>
</evidence>
<evidence type="ECO:0000256" key="2">
    <source>
        <dbReference type="ARBA" id="ARBA00022679"/>
    </source>
</evidence>
<dbReference type="AlphaFoldDB" id="A0A251TF11"/>
<keyword evidence="5" id="KW-0812">Transmembrane</keyword>
<dbReference type="GO" id="GO:0032259">
    <property type="term" value="P:methylation"/>
    <property type="evidence" value="ECO:0000318"/>
    <property type="project" value="GO_Central"/>
</dbReference>
<dbReference type="Gene3D" id="1.10.10.10">
    <property type="entry name" value="Winged helix-like DNA-binding domain superfamily/Winged helix DNA-binding domain"/>
    <property type="match status" value="2"/>
</dbReference>
<proteinExistence type="inferred from homology"/>
<evidence type="ECO:0000313" key="9">
    <source>
        <dbReference type="Proteomes" id="UP000215914"/>
    </source>
</evidence>
<evidence type="ECO:0000256" key="1">
    <source>
        <dbReference type="ARBA" id="ARBA00022603"/>
    </source>
</evidence>
<dbReference type="Pfam" id="PF00891">
    <property type="entry name" value="Methyltransf_2"/>
    <property type="match status" value="2"/>
</dbReference>
<dbReference type="PROSITE" id="PS51683">
    <property type="entry name" value="SAM_OMT_II"/>
    <property type="match status" value="2"/>
</dbReference>
<dbReference type="FunFam" id="1.10.10.10:FF:000357">
    <property type="entry name" value="Caffeic acid 3-O-methyltransferase"/>
    <property type="match status" value="2"/>
</dbReference>
<dbReference type="OMA" id="ICHGMEL"/>
<evidence type="ECO:0000313" key="8">
    <source>
        <dbReference type="EMBL" id="OTG09735.1"/>
    </source>
</evidence>
<gene>
    <name evidence="8" type="ORF">HannXRQ_Chr10g0279741</name>
</gene>
<dbReference type="CDD" id="cd02440">
    <property type="entry name" value="AdoMet_MTases"/>
    <property type="match status" value="2"/>
</dbReference>
<keyword evidence="1 8" id="KW-0489">Methyltransferase</keyword>
<keyword evidence="9" id="KW-1185">Reference proteome</keyword>
<keyword evidence="5" id="KW-1133">Transmembrane helix</keyword>
<dbReference type="InterPro" id="IPR036390">
    <property type="entry name" value="WH_DNA-bd_sf"/>
</dbReference>
<dbReference type="SUPFAM" id="SSF46785">
    <property type="entry name" value="Winged helix' DNA-binding domain"/>
    <property type="match status" value="2"/>
</dbReference>
<protein>
    <submittedName>
        <fullName evidence="8">Putative O-methyltransferase COMT-type, S-adenosyl-L-methionine-dependent methyltransferase</fullName>
    </submittedName>
</protein>
<dbReference type="SUPFAM" id="SSF53335">
    <property type="entry name" value="S-adenosyl-L-methionine-dependent methyltransferases"/>
    <property type="match status" value="2"/>
</dbReference>
<dbReference type="InterPro" id="IPR016461">
    <property type="entry name" value="COMT-like"/>
</dbReference>
<keyword evidence="5" id="KW-0472">Membrane</keyword>
<keyword evidence="2 8" id="KW-0808">Transferase</keyword>
<dbReference type="GO" id="GO:0046983">
    <property type="term" value="F:protein dimerization activity"/>
    <property type="evidence" value="ECO:0007669"/>
    <property type="project" value="InterPro"/>
</dbReference>
<dbReference type="InterPro" id="IPR001077">
    <property type="entry name" value="COMT_C"/>
</dbReference>
<organism evidence="8 9">
    <name type="scientific">Helianthus annuus</name>
    <name type="common">Common sunflower</name>
    <dbReference type="NCBI Taxonomy" id="4232"/>
    <lineage>
        <taxon>Eukaryota</taxon>
        <taxon>Viridiplantae</taxon>
        <taxon>Streptophyta</taxon>
        <taxon>Embryophyta</taxon>
        <taxon>Tracheophyta</taxon>
        <taxon>Spermatophyta</taxon>
        <taxon>Magnoliopsida</taxon>
        <taxon>eudicotyledons</taxon>
        <taxon>Gunneridae</taxon>
        <taxon>Pentapetalae</taxon>
        <taxon>asterids</taxon>
        <taxon>campanulids</taxon>
        <taxon>Asterales</taxon>
        <taxon>Asteraceae</taxon>
        <taxon>Asteroideae</taxon>
        <taxon>Heliantheae alliance</taxon>
        <taxon>Heliantheae</taxon>
        <taxon>Helianthus</taxon>
    </lineage>
</organism>
<evidence type="ECO:0000259" key="6">
    <source>
        <dbReference type="Pfam" id="PF00891"/>
    </source>
</evidence>
<dbReference type="Proteomes" id="UP000215914">
    <property type="component" value="Chromosome 10"/>
</dbReference>
<reference evidence="9" key="1">
    <citation type="journal article" date="2017" name="Nature">
        <title>The sunflower genome provides insights into oil metabolism, flowering and Asterid evolution.</title>
        <authorList>
            <person name="Badouin H."/>
            <person name="Gouzy J."/>
            <person name="Grassa C.J."/>
            <person name="Murat F."/>
            <person name="Staton S.E."/>
            <person name="Cottret L."/>
            <person name="Lelandais-Briere C."/>
            <person name="Owens G.L."/>
            <person name="Carrere S."/>
            <person name="Mayjonade B."/>
            <person name="Legrand L."/>
            <person name="Gill N."/>
            <person name="Kane N.C."/>
            <person name="Bowers J.E."/>
            <person name="Hubner S."/>
            <person name="Bellec A."/>
            <person name="Berard A."/>
            <person name="Berges H."/>
            <person name="Blanchet N."/>
            <person name="Boniface M.C."/>
            <person name="Brunel D."/>
            <person name="Catrice O."/>
            <person name="Chaidir N."/>
            <person name="Claudel C."/>
            <person name="Donnadieu C."/>
            <person name="Faraut T."/>
            <person name="Fievet G."/>
            <person name="Helmstetter N."/>
            <person name="King M."/>
            <person name="Knapp S.J."/>
            <person name="Lai Z."/>
            <person name="Le Paslier M.C."/>
            <person name="Lippi Y."/>
            <person name="Lorenzon L."/>
            <person name="Mandel J.R."/>
            <person name="Marage G."/>
            <person name="Marchand G."/>
            <person name="Marquand E."/>
            <person name="Bret-Mestries E."/>
            <person name="Morien E."/>
            <person name="Nambeesan S."/>
            <person name="Nguyen T."/>
            <person name="Pegot-Espagnet P."/>
            <person name="Pouilly N."/>
            <person name="Raftis F."/>
            <person name="Sallet E."/>
            <person name="Schiex T."/>
            <person name="Thomas J."/>
            <person name="Vandecasteele C."/>
            <person name="Vares D."/>
            <person name="Vear F."/>
            <person name="Vautrin S."/>
            <person name="Crespi M."/>
            <person name="Mangin B."/>
            <person name="Burke J.M."/>
            <person name="Salse J."/>
            <person name="Munos S."/>
            <person name="Vincourt P."/>
            <person name="Rieseberg L.H."/>
            <person name="Langlade N.B."/>
        </authorList>
    </citation>
    <scope>NUCLEOTIDE SEQUENCE [LARGE SCALE GENOMIC DNA]</scope>
    <source>
        <strain evidence="9">cv. SF193</strain>
    </source>
</reference>
<dbReference type="GO" id="GO:0009805">
    <property type="term" value="P:coumarin biosynthetic process"/>
    <property type="evidence" value="ECO:0007669"/>
    <property type="project" value="UniProtKB-ARBA"/>
</dbReference>
<feature type="transmembrane region" description="Helical" evidence="5">
    <location>
        <begin position="654"/>
        <end position="676"/>
    </location>
</feature>
<sequence length="681" mass="75626">MDSYKMSEEEQDLLRVNQITVGILLPMVIKTAIELDLFEIMAKTPGGNFSSFDLASSLPRQTQETPVLIERILRFLASHSVVTSTVVKDEHGDSKNFYGMTALSYNYVRRQDGTSHASSLLFINDKVLVNVLYHLKDAIIEGGVPFNMAHGMDAFEYASKDNRFNEGFEGVKELIDVGGGLGANLELIVSKYPNIKGINFDLPHVIKDAPPYPGVEHVGGDMFQSVPKGDVIFMKSILHDWGDGYCLKFLKNCWAALPEGGKVVVVEAIIPNPESDTRYSDEVYKTSILSDMIMLIAHPGGKERTAKEYTVLAKEAGFNSVEIICGMSEEEQELLRVNQITVGILLPMVIKTAIELDLFEIMAKTPGGNFSSFDLASSLPRQTQETPVLIERILRFLASHSVVTSTVVKDEHGGSKNLYGMTALSYNYVRRQDGTSHASSLLFINDKVLVNCWYHLKDAIIEGGVPFNKAHGVDAFEYAAKDNRFNEVFNRCMHDRTRIVMKMILEKYKGFEGVKELIDVGGGLGANLELIVSKYPNIKGINFDLPHVIKDAPPYPGVEHVGGDMFQSVPKGDVIFMKWILHDWGDGYCLKLLKNCWAALPEGGKVVVVEAIIPDPESDISYSDEVSKTAINADMIMLIAHPGGKERLAKEYNILAIEAGFTSMEIICGVFAFWIMEFYKN</sequence>
<evidence type="ECO:0000259" key="7">
    <source>
        <dbReference type="Pfam" id="PF08100"/>
    </source>
</evidence>
<dbReference type="STRING" id="4232.A0A251TF11"/>
<dbReference type="Gene3D" id="3.40.50.150">
    <property type="entry name" value="Vaccinia Virus protein VP39"/>
    <property type="match status" value="2"/>
</dbReference>
<accession>A0A251TF11</accession>
<dbReference type="InParanoid" id="A0A251TF11"/>